<name>A0A9E7H0C6_9LILI</name>
<dbReference type="EMBL" id="CP097509">
    <property type="protein sequence ID" value="URE21354.1"/>
    <property type="molecule type" value="Genomic_DNA"/>
</dbReference>
<dbReference type="Proteomes" id="UP001055439">
    <property type="component" value="Chromosome 7"/>
</dbReference>
<proteinExistence type="predicted"/>
<feature type="region of interest" description="Disordered" evidence="1">
    <location>
        <begin position="74"/>
        <end position="103"/>
    </location>
</feature>
<dbReference type="AlphaFoldDB" id="A0A9E7H0C6"/>
<gene>
    <name evidence="2" type="ORF">MUK42_10765</name>
</gene>
<protein>
    <submittedName>
        <fullName evidence="2">Uncharacterized protein</fullName>
    </submittedName>
</protein>
<evidence type="ECO:0000256" key="1">
    <source>
        <dbReference type="SAM" id="MobiDB-lite"/>
    </source>
</evidence>
<accession>A0A9E7H0C6</accession>
<keyword evidence="3" id="KW-1185">Reference proteome</keyword>
<reference evidence="2" key="1">
    <citation type="submission" date="2022-05" db="EMBL/GenBank/DDBJ databases">
        <title>The Musa troglodytarum L. genome provides insights into the mechanism of non-climacteric behaviour and enrichment of carotenoids.</title>
        <authorList>
            <person name="Wang J."/>
        </authorList>
    </citation>
    <scope>NUCLEOTIDE SEQUENCE</scope>
    <source>
        <tissue evidence="2">Leaf</tissue>
    </source>
</reference>
<feature type="compositionally biased region" description="Low complexity" evidence="1">
    <location>
        <begin position="81"/>
        <end position="93"/>
    </location>
</feature>
<evidence type="ECO:0000313" key="3">
    <source>
        <dbReference type="Proteomes" id="UP001055439"/>
    </source>
</evidence>
<sequence length="103" mass="10636">MSFCSRDAIGLGVLQALHDSCARDTINCGGSAASVLKLIALISPVILVYSDGLHESRKTSRCLAGTQGSATQICRGENTYPEEGGAETTGTKEGTPKPTPPAK</sequence>
<evidence type="ECO:0000313" key="2">
    <source>
        <dbReference type="EMBL" id="URE21354.1"/>
    </source>
</evidence>
<organism evidence="2 3">
    <name type="scientific">Musa troglodytarum</name>
    <name type="common">fe'i banana</name>
    <dbReference type="NCBI Taxonomy" id="320322"/>
    <lineage>
        <taxon>Eukaryota</taxon>
        <taxon>Viridiplantae</taxon>
        <taxon>Streptophyta</taxon>
        <taxon>Embryophyta</taxon>
        <taxon>Tracheophyta</taxon>
        <taxon>Spermatophyta</taxon>
        <taxon>Magnoliopsida</taxon>
        <taxon>Liliopsida</taxon>
        <taxon>Zingiberales</taxon>
        <taxon>Musaceae</taxon>
        <taxon>Musa</taxon>
    </lineage>
</organism>